<dbReference type="EMBL" id="JAEKFT010000009">
    <property type="protein sequence ID" value="MBT0961469.1"/>
    <property type="molecule type" value="Genomic_DNA"/>
</dbReference>
<comment type="caution">
    <text evidence="2">The sequence shown here is derived from an EMBL/GenBank/DDBJ whole genome shotgun (WGS) entry which is preliminary data.</text>
</comment>
<dbReference type="CDD" id="cd02947">
    <property type="entry name" value="TRX_family"/>
    <property type="match status" value="1"/>
</dbReference>
<evidence type="ECO:0000313" key="2">
    <source>
        <dbReference type="EMBL" id="MBT0961469.1"/>
    </source>
</evidence>
<organism evidence="2 3">
    <name type="scientific">Denitromonas iodatirespirans</name>
    <dbReference type="NCBI Taxonomy" id="2795389"/>
    <lineage>
        <taxon>Bacteria</taxon>
        <taxon>Pseudomonadati</taxon>
        <taxon>Pseudomonadota</taxon>
        <taxon>Betaproteobacteria</taxon>
        <taxon>Rhodocyclales</taxon>
        <taxon>Zoogloeaceae</taxon>
        <taxon>Denitromonas</taxon>
    </lineage>
</organism>
<dbReference type="RefSeq" id="WP_214361227.1">
    <property type="nucleotide sequence ID" value="NZ_JAEKFT010000009.1"/>
</dbReference>
<sequence length="132" mass="14845">MNPLVNLDDPADVADALSREWLVACLCAEWCGTCREYRDGFAALQAQFPQAAFLWVDIETHAEWADEMDIENFPTLMIQQGEAVRFLGTMLPYPAHLQRALETLLNAPDGDARRPGEDVPLDLRELLRMQAG</sequence>
<dbReference type="Pfam" id="PF00085">
    <property type="entry name" value="Thioredoxin"/>
    <property type="match status" value="1"/>
</dbReference>
<dbReference type="SUPFAM" id="SSF52833">
    <property type="entry name" value="Thioredoxin-like"/>
    <property type="match status" value="1"/>
</dbReference>
<dbReference type="InterPro" id="IPR036249">
    <property type="entry name" value="Thioredoxin-like_sf"/>
</dbReference>
<dbReference type="Gene3D" id="3.40.30.10">
    <property type="entry name" value="Glutaredoxin"/>
    <property type="match status" value="1"/>
</dbReference>
<protein>
    <submittedName>
        <fullName evidence="2">Thioredoxin family protein</fullName>
    </submittedName>
</protein>
<evidence type="ECO:0000259" key="1">
    <source>
        <dbReference type="PROSITE" id="PS51352"/>
    </source>
</evidence>
<reference evidence="3" key="1">
    <citation type="journal article" date="2022" name="ISME J.">
        <title>Genetic and phylogenetic analysis of dissimilatory iodate-reducing bacteria identifies potential niches across the world's oceans.</title>
        <authorList>
            <person name="Reyes-Umana V."/>
            <person name="Henning Z."/>
            <person name="Lee K."/>
            <person name="Barnum T.P."/>
            <person name="Coates J.D."/>
        </authorList>
    </citation>
    <scope>NUCLEOTIDE SEQUENCE [LARGE SCALE GENOMIC DNA]</scope>
    <source>
        <strain evidence="3">IR12</strain>
    </source>
</reference>
<dbReference type="AlphaFoldDB" id="A0A944D7N5"/>
<feature type="domain" description="Thioredoxin" evidence="1">
    <location>
        <begin position="1"/>
        <end position="106"/>
    </location>
</feature>
<name>A0A944D7N5_DENI1</name>
<dbReference type="Proteomes" id="UP000694660">
    <property type="component" value="Unassembled WGS sequence"/>
</dbReference>
<evidence type="ECO:0000313" key="3">
    <source>
        <dbReference type="Proteomes" id="UP000694660"/>
    </source>
</evidence>
<proteinExistence type="predicted"/>
<dbReference type="PROSITE" id="PS51352">
    <property type="entry name" value="THIOREDOXIN_2"/>
    <property type="match status" value="1"/>
</dbReference>
<dbReference type="InterPro" id="IPR013766">
    <property type="entry name" value="Thioredoxin_domain"/>
</dbReference>
<accession>A0A944D7N5</accession>
<keyword evidence="3" id="KW-1185">Reference proteome</keyword>
<gene>
    <name evidence="2" type="ORF">I8J34_09825</name>
</gene>